<gene>
    <name evidence="1" type="ORF">JTE90_016009</name>
</gene>
<evidence type="ECO:0000313" key="2">
    <source>
        <dbReference type="Proteomes" id="UP000827092"/>
    </source>
</evidence>
<comment type="caution">
    <text evidence="1">The sequence shown here is derived from an EMBL/GenBank/DDBJ whole genome shotgun (WGS) entry which is preliminary data.</text>
</comment>
<sequence length="101" mass="11430">MLRSTANASRTRMFPATVIIMQNPIMMPMKMLNQTEKGNVHVVGWVWFPVEFSGLQSVELVHDTFAGVDASLESDVYARNAERVNGVTFRRSKCLKITGRR</sequence>
<evidence type="ECO:0000313" key="1">
    <source>
        <dbReference type="EMBL" id="KAG8199180.1"/>
    </source>
</evidence>
<reference evidence="1 2" key="1">
    <citation type="journal article" date="2022" name="Nat. Ecol. Evol.">
        <title>A masculinizing supergene underlies an exaggerated male reproductive morph in a spider.</title>
        <authorList>
            <person name="Hendrickx F."/>
            <person name="De Corte Z."/>
            <person name="Sonet G."/>
            <person name="Van Belleghem S.M."/>
            <person name="Kostlbacher S."/>
            <person name="Vangestel C."/>
        </authorList>
    </citation>
    <scope>NUCLEOTIDE SEQUENCE [LARGE SCALE GENOMIC DNA]</scope>
    <source>
        <strain evidence="1">W744_W776</strain>
    </source>
</reference>
<name>A0AAV6VRQ6_9ARAC</name>
<dbReference type="AlphaFoldDB" id="A0AAV6VRQ6"/>
<dbReference type="Proteomes" id="UP000827092">
    <property type="component" value="Unassembled WGS sequence"/>
</dbReference>
<organism evidence="1 2">
    <name type="scientific">Oedothorax gibbosus</name>
    <dbReference type="NCBI Taxonomy" id="931172"/>
    <lineage>
        <taxon>Eukaryota</taxon>
        <taxon>Metazoa</taxon>
        <taxon>Ecdysozoa</taxon>
        <taxon>Arthropoda</taxon>
        <taxon>Chelicerata</taxon>
        <taxon>Arachnida</taxon>
        <taxon>Araneae</taxon>
        <taxon>Araneomorphae</taxon>
        <taxon>Entelegynae</taxon>
        <taxon>Araneoidea</taxon>
        <taxon>Linyphiidae</taxon>
        <taxon>Erigoninae</taxon>
        <taxon>Oedothorax</taxon>
    </lineage>
</organism>
<protein>
    <submittedName>
        <fullName evidence="1">Uncharacterized protein</fullName>
    </submittedName>
</protein>
<accession>A0AAV6VRQ6</accession>
<proteinExistence type="predicted"/>
<dbReference type="EMBL" id="JAFNEN010000030">
    <property type="protein sequence ID" value="KAG8199180.1"/>
    <property type="molecule type" value="Genomic_DNA"/>
</dbReference>
<keyword evidence="2" id="KW-1185">Reference proteome</keyword>